<dbReference type="Pfam" id="PF03876">
    <property type="entry name" value="SHS2_Rpb7-N"/>
    <property type="match status" value="1"/>
</dbReference>
<comment type="similarity">
    <text evidence="2">Belongs to the eukaryotic RPB7/RPC8 RNA polymerase subunit family.</text>
</comment>
<dbReference type="SUPFAM" id="SSF88798">
    <property type="entry name" value="N-terminal, heterodimerisation domain of RBP7 (RpoE)"/>
    <property type="match status" value="1"/>
</dbReference>
<keyword evidence="5 6" id="KW-0539">Nucleus</keyword>
<keyword evidence="4 6" id="KW-0804">Transcription</keyword>
<evidence type="ECO:0000256" key="3">
    <source>
        <dbReference type="ARBA" id="ARBA00022478"/>
    </source>
</evidence>
<dbReference type="GO" id="GO:0005666">
    <property type="term" value="C:RNA polymerase III complex"/>
    <property type="evidence" value="ECO:0007669"/>
    <property type="project" value="UniProtKB-ARBA"/>
</dbReference>
<feature type="domain" description="RNA polymerase Rpb7-like N-terminal" evidence="7">
    <location>
        <begin position="9"/>
        <end position="75"/>
    </location>
</feature>
<keyword evidence="3 6" id="KW-0240">DNA-directed RNA polymerase</keyword>
<proteinExistence type="inferred from homology"/>
<dbReference type="InterPro" id="IPR013238">
    <property type="entry name" value="RNA_pol_III_Rbc25"/>
</dbReference>
<comment type="function">
    <text evidence="6">DNA-dependent RNA polymerase which catalyzes the transcription of DNA into RNA using the four ribonucleoside triphosphates as substrates.</text>
</comment>
<gene>
    <name evidence="9" type="primary">rpc25</name>
    <name evidence="9" type="ORF">SLS53_003096</name>
</gene>
<dbReference type="EMBL" id="JAJSPL020000009">
    <property type="protein sequence ID" value="KAK7744863.1"/>
    <property type="molecule type" value="Genomic_DNA"/>
</dbReference>
<dbReference type="GO" id="GO:0006384">
    <property type="term" value="P:transcription initiation at RNA polymerase III promoter"/>
    <property type="evidence" value="ECO:0007669"/>
    <property type="project" value="TreeGrafter"/>
</dbReference>
<evidence type="ECO:0000256" key="6">
    <source>
        <dbReference type="RuleBase" id="RU369086"/>
    </source>
</evidence>
<dbReference type="Proteomes" id="UP001320245">
    <property type="component" value="Unassembled WGS sequence"/>
</dbReference>
<dbReference type="Pfam" id="PF08292">
    <property type="entry name" value="RNA_pol_Rbc25"/>
    <property type="match status" value="1"/>
</dbReference>
<evidence type="ECO:0000313" key="9">
    <source>
        <dbReference type="EMBL" id="KAK7744863.1"/>
    </source>
</evidence>
<accession>A0AAN9UK32</accession>
<dbReference type="InterPro" id="IPR045113">
    <property type="entry name" value="Rpb7-like"/>
</dbReference>
<organism evidence="9 10">
    <name type="scientific">Cytospora paraplurivora</name>
    <dbReference type="NCBI Taxonomy" id="2898453"/>
    <lineage>
        <taxon>Eukaryota</taxon>
        <taxon>Fungi</taxon>
        <taxon>Dikarya</taxon>
        <taxon>Ascomycota</taxon>
        <taxon>Pezizomycotina</taxon>
        <taxon>Sordariomycetes</taxon>
        <taxon>Sordariomycetidae</taxon>
        <taxon>Diaporthales</taxon>
        <taxon>Cytosporaceae</taxon>
        <taxon>Cytospora</taxon>
    </lineage>
</organism>
<dbReference type="AlphaFoldDB" id="A0AAN9UK32"/>
<dbReference type="InterPro" id="IPR036898">
    <property type="entry name" value="RNA_pol_Rpb7-like_N_sf"/>
</dbReference>
<evidence type="ECO:0000259" key="8">
    <source>
        <dbReference type="Pfam" id="PF08292"/>
    </source>
</evidence>
<feature type="domain" description="RNA polymerase III subunit Rpc25" evidence="8">
    <location>
        <begin position="94"/>
        <end position="208"/>
    </location>
</feature>
<sequence>MFILTKIADLVQITPAEFHKKSVHAVEDNINAKYANKKEAPLTILATKVIQKIGLCICLYDLLWASEGLISQGTGSANVNAEFRLVVFRPFKGEVIMGRITKCTPGGIHVRTEFFSDIVVEAEELPEGCEFDHNEQLWVWNNEETGPMYWDIHETVRLAVIGEEWHDQTPTKPASAPGDEVQAQEEVKPPYVIKGTMKMPGLGCTLWWEF</sequence>
<dbReference type="Gene3D" id="3.30.1490.120">
    <property type="entry name" value="RNA polymerase Rpb7-like, N-terminal domain"/>
    <property type="match status" value="1"/>
</dbReference>
<dbReference type="PANTHER" id="PTHR12709:SF1">
    <property type="entry name" value="DNA-DIRECTED RNA POLYMERASE III SUBUNIT RPC8"/>
    <property type="match status" value="1"/>
</dbReference>
<protein>
    <recommendedName>
        <fullName evidence="6">DNA-directed RNA polymerase subunit</fullName>
    </recommendedName>
</protein>
<dbReference type="SUPFAM" id="SSF50249">
    <property type="entry name" value="Nucleic acid-binding proteins"/>
    <property type="match status" value="1"/>
</dbReference>
<evidence type="ECO:0000313" key="10">
    <source>
        <dbReference type="Proteomes" id="UP001320245"/>
    </source>
</evidence>
<evidence type="ECO:0000256" key="2">
    <source>
        <dbReference type="ARBA" id="ARBA00009307"/>
    </source>
</evidence>
<evidence type="ECO:0000259" key="7">
    <source>
        <dbReference type="Pfam" id="PF03876"/>
    </source>
</evidence>
<reference evidence="9 10" key="1">
    <citation type="journal article" date="2023" name="PLoS ONE">
        <title>Cytospora paraplurivora sp. nov. isolated from orchards with fruit tree decline syndrome in Ontario, Canada.</title>
        <authorList>
            <person name="Ilyukhin E."/>
            <person name="Nguyen H.D.T."/>
            <person name="Castle A.J."/>
            <person name="Ellouze W."/>
        </authorList>
    </citation>
    <scope>NUCLEOTIDE SEQUENCE [LARGE SCALE GENOMIC DNA]</scope>
    <source>
        <strain evidence="9 10">FDS-564</strain>
    </source>
</reference>
<evidence type="ECO:0000256" key="4">
    <source>
        <dbReference type="ARBA" id="ARBA00023163"/>
    </source>
</evidence>
<evidence type="ECO:0000256" key="1">
    <source>
        <dbReference type="ARBA" id="ARBA00004123"/>
    </source>
</evidence>
<comment type="caution">
    <text evidence="9">The sequence shown here is derived from an EMBL/GenBank/DDBJ whole genome shotgun (WGS) entry which is preliminary data.</text>
</comment>
<evidence type="ECO:0000256" key="5">
    <source>
        <dbReference type="ARBA" id="ARBA00023242"/>
    </source>
</evidence>
<name>A0AAN9UK32_9PEZI</name>
<keyword evidence="10" id="KW-1185">Reference proteome</keyword>
<dbReference type="Gene3D" id="2.40.50.140">
    <property type="entry name" value="Nucleic acid-binding proteins"/>
    <property type="match status" value="1"/>
</dbReference>
<dbReference type="FunFam" id="2.40.50.140:FF:000221">
    <property type="entry name" value="DNA-directed RNA polymerase III subunit"/>
    <property type="match status" value="1"/>
</dbReference>
<dbReference type="InterPro" id="IPR005576">
    <property type="entry name" value="Rpb7-like_N"/>
</dbReference>
<comment type="subcellular location">
    <subcellularLocation>
        <location evidence="1 6">Nucleus</location>
    </subcellularLocation>
</comment>
<dbReference type="InterPro" id="IPR012340">
    <property type="entry name" value="NA-bd_OB-fold"/>
</dbReference>
<dbReference type="CDD" id="cd04330">
    <property type="entry name" value="RNAP_III_Rpc25_N"/>
    <property type="match status" value="1"/>
</dbReference>
<dbReference type="PANTHER" id="PTHR12709">
    <property type="entry name" value="DNA-DIRECTED RNA POLYMERASE II, III"/>
    <property type="match status" value="1"/>
</dbReference>